<organism evidence="2">
    <name type="scientific">Oryza punctata</name>
    <name type="common">Red rice</name>
    <dbReference type="NCBI Taxonomy" id="4537"/>
    <lineage>
        <taxon>Eukaryota</taxon>
        <taxon>Viridiplantae</taxon>
        <taxon>Streptophyta</taxon>
        <taxon>Embryophyta</taxon>
        <taxon>Tracheophyta</taxon>
        <taxon>Spermatophyta</taxon>
        <taxon>Magnoliopsida</taxon>
        <taxon>Liliopsida</taxon>
        <taxon>Poales</taxon>
        <taxon>Poaceae</taxon>
        <taxon>BOP clade</taxon>
        <taxon>Oryzoideae</taxon>
        <taxon>Oryzeae</taxon>
        <taxon>Oryzinae</taxon>
        <taxon>Oryza</taxon>
    </lineage>
</organism>
<sequence>MDNGIKWASLTADDNLIVPLTNLLATGFDMGKARKQFWTLTESAPSLPLWRRSGDTRHRALSQWHGAPDGQNGHPDLDDRVSGGNGDRGMGDLS</sequence>
<protein>
    <submittedName>
        <fullName evidence="2">Uncharacterized protein</fullName>
    </submittedName>
</protein>
<keyword evidence="3" id="KW-1185">Reference proteome</keyword>
<dbReference type="Gramene" id="OPUNC06G02830.1">
    <property type="protein sequence ID" value="OPUNC06G02830.1"/>
    <property type="gene ID" value="OPUNC06G02830"/>
</dbReference>
<feature type="region of interest" description="Disordered" evidence="1">
    <location>
        <begin position="58"/>
        <end position="94"/>
    </location>
</feature>
<reference evidence="2" key="1">
    <citation type="submission" date="2015-04" db="UniProtKB">
        <authorList>
            <consortium name="EnsemblPlants"/>
        </authorList>
    </citation>
    <scope>IDENTIFICATION</scope>
</reference>
<proteinExistence type="predicted"/>
<dbReference type="EnsemblPlants" id="OPUNC06G02830.1">
    <property type="protein sequence ID" value="OPUNC06G02830.1"/>
    <property type="gene ID" value="OPUNC06G02830"/>
</dbReference>
<dbReference type="HOGENOM" id="CLU_2389957_0_0_1"/>
<accession>A0A0E0L7R8</accession>
<dbReference type="Proteomes" id="UP000026962">
    <property type="component" value="Chromosome 6"/>
</dbReference>
<reference evidence="2" key="2">
    <citation type="submission" date="2018-05" db="EMBL/GenBank/DDBJ databases">
        <title>OpunRS2 (Oryza punctata Reference Sequence Version 2).</title>
        <authorList>
            <person name="Zhang J."/>
            <person name="Kudrna D."/>
            <person name="Lee S."/>
            <person name="Talag J."/>
            <person name="Welchert J."/>
            <person name="Wing R.A."/>
        </authorList>
    </citation>
    <scope>NUCLEOTIDE SEQUENCE [LARGE SCALE GENOMIC DNA]</scope>
</reference>
<evidence type="ECO:0000313" key="2">
    <source>
        <dbReference type="EnsemblPlants" id="OPUNC06G02830.1"/>
    </source>
</evidence>
<evidence type="ECO:0000256" key="1">
    <source>
        <dbReference type="SAM" id="MobiDB-lite"/>
    </source>
</evidence>
<name>A0A0E0L7R8_ORYPU</name>
<dbReference type="AlphaFoldDB" id="A0A0E0L7R8"/>
<evidence type="ECO:0000313" key="3">
    <source>
        <dbReference type="Proteomes" id="UP000026962"/>
    </source>
</evidence>